<evidence type="ECO:0000313" key="2">
    <source>
        <dbReference type="EMBL" id="GAA3955563.1"/>
    </source>
</evidence>
<name>A0ABP7NWP7_9SPHI</name>
<evidence type="ECO:0000313" key="3">
    <source>
        <dbReference type="Proteomes" id="UP001501081"/>
    </source>
</evidence>
<dbReference type="RefSeq" id="WP_344764978.1">
    <property type="nucleotide sequence ID" value="NZ_BAABAK010000003.1"/>
</dbReference>
<proteinExistence type="predicted"/>
<keyword evidence="3" id="KW-1185">Reference proteome</keyword>
<organism evidence="2 3">
    <name type="scientific">Pedobacter ginsengiterrae</name>
    <dbReference type="NCBI Taxonomy" id="871696"/>
    <lineage>
        <taxon>Bacteria</taxon>
        <taxon>Pseudomonadati</taxon>
        <taxon>Bacteroidota</taxon>
        <taxon>Sphingobacteriia</taxon>
        <taxon>Sphingobacteriales</taxon>
        <taxon>Sphingobacteriaceae</taxon>
        <taxon>Pedobacter</taxon>
    </lineage>
</organism>
<dbReference type="Proteomes" id="UP001501081">
    <property type="component" value="Unassembled WGS sequence"/>
</dbReference>
<evidence type="ECO:0000256" key="1">
    <source>
        <dbReference type="SAM" id="MobiDB-lite"/>
    </source>
</evidence>
<comment type="caution">
    <text evidence="2">The sequence shown here is derived from an EMBL/GenBank/DDBJ whole genome shotgun (WGS) entry which is preliminary data.</text>
</comment>
<feature type="region of interest" description="Disordered" evidence="1">
    <location>
        <begin position="25"/>
        <end position="46"/>
    </location>
</feature>
<sequence>MKKTLLILAISATIASCTSKKTENAETKQLDSAAMTSQKEEKESITVPADSIDWGNVPELRDIGKFPFYTPTDDLKIIDEKNGLSEFFDYAKMENYTGSGINTTKGKLGVMVFEDNGDKKFNQQLFEDMVYPYLDKIGAKKIFNGKFPSDQALRAKLNENMWNGNKRTVGLGDDEPFAVYAFINDNKKYVLNIQSNSAQGKVFIMELK</sequence>
<reference evidence="3" key="1">
    <citation type="journal article" date="2019" name="Int. J. Syst. Evol. Microbiol.">
        <title>The Global Catalogue of Microorganisms (GCM) 10K type strain sequencing project: providing services to taxonomists for standard genome sequencing and annotation.</title>
        <authorList>
            <consortium name="The Broad Institute Genomics Platform"/>
            <consortium name="The Broad Institute Genome Sequencing Center for Infectious Disease"/>
            <person name="Wu L."/>
            <person name="Ma J."/>
        </authorList>
    </citation>
    <scope>NUCLEOTIDE SEQUENCE [LARGE SCALE GENOMIC DNA]</scope>
    <source>
        <strain evidence="3">JCM 17338</strain>
    </source>
</reference>
<protein>
    <recommendedName>
        <fullName evidence="4">Lipoprotein</fullName>
    </recommendedName>
</protein>
<dbReference type="EMBL" id="BAABAK010000003">
    <property type="protein sequence ID" value="GAA3955563.1"/>
    <property type="molecule type" value="Genomic_DNA"/>
</dbReference>
<accession>A0ABP7NWP7</accession>
<dbReference type="PROSITE" id="PS51257">
    <property type="entry name" value="PROKAR_LIPOPROTEIN"/>
    <property type="match status" value="1"/>
</dbReference>
<gene>
    <name evidence="2" type="ORF">GCM10022246_07030</name>
</gene>
<evidence type="ECO:0008006" key="4">
    <source>
        <dbReference type="Google" id="ProtNLM"/>
    </source>
</evidence>